<dbReference type="EMBL" id="CALNXJ010000001">
    <property type="protein sequence ID" value="CAH3031348.1"/>
    <property type="molecule type" value="Genomic_DNA"/>
</dbReference>
<dbReference type="AlphaFoldDB" id="A0AAU9VJ69"/>
<accession>A0AAU9VJ69</accession>
<gene>
    <name evidence="1" type="ORF">PMEA_00000041</name>
</gene>
<comment type="caution">
    <text evidence="1">The sequence shown here is derived from an EMBL/GenBank/DDBJ whole genome shotgun (WGS) entry which is preliminary data.</text>
</comment>
<organism evidence="1 2">
    <name type="scientific">Pocillopora meandrina</name>
    <dbReference type="NCBI Taxonomy" id="46732"/>
    <lineage>
        <taxon>Eukaryota</taxon>
        <taxon>Metazoa</taxon>
        <taxon>Cnidaria</taxon>
        <taxon>Anthozoa</taxon>
        <taxon>Hexacorallia</taxon>
        <taxon>Scleractinia</taxon>
        <taxon>Astrocoeniina</taxon>
        <taxon>Pocilloporidae</taxon>
        <taxon>Pocillopora</taxon>
    </lineage>
</organism>
<evidence type="ECO:0000313" key="1">
    <source>
        <dbReference type="EMBL" id="CAH3031348.1"/>
    </source>
</evidence>
<proteinExistence type="predicted"/>
<sequence>VVSDSFRFKFCNFRPLTRGGILSVTGSIFDPLDLCHIKLGWDDEILDEYSSRRESWLADLLKFSIFIVSRCLKLADFSQVKYSQLHHFSLFFRFWQIVFVRQDKMIKTELTEYRQKAGSSLGEEREYAFSHVRSQPNRNDTRWFNSSSVALRCSDPRTLQMFLFDRKDLVRRAKVKVTRAIVERSIDKLCLLLEA</sequence>
<feature type="non-terminal residue" evidence="1">
    <location>
        <position position="1"/>
    </location>
</feature>
<reference evidence="1 2" key="1">
    <citation type="submission" date="2022-05" db="EMBL/GenBank/DDBJ databases">
        <authorList>
            <consortium name="Genoscope - CEA"/>
            <person name="William W."/>
        </authorList>
    </citation>
    <scope>NUCLEOTIDE SEQUENCE [LARGE SCALE GENOMIC DNA]</scope>
</reference>
<protein>
    <submittedName>
        <fullName evidence="1">Uncharacterized protein</fullName>
    </submittedName>
</protein>
<evidence type="ECO:0000313" key="2">
    <source>
        <dbReference type="Proteomes" id="UP001159428"/>
    </source>
</evidence>
<dbReference type="PANTHER" id="PTHR47331">
    <property type="entry name" value="PHD-TYPE DOMAIN-CONTAINING PROTEIN"/>
    <property type="match status" value="1"/>
</dbReference>
<keyword evidence="2" id="KW-1185">Reference proteome</keyword>
<name>A0AAU9VJ69_9CNID</name>
<dbReference type="Proteomes" id="UP001159428">
    <property type="component" value="Unassembled WGS sequence"/>
</dbReference>